<dbReference type="AlphaFoldDB" id="A0A5B0SDU6"/>
<feature type="compositionally biased region" description="Polar residues" evidence="1">
    <location>
        <begin position="53"/>
        <end position="66"/>
    </location>
</feature>
<gene>
    <name evidence="2" type="ORF">PGTUg99_015692</name>
</gene>
<dbReference type="EMBL" id="VDEP01000037">
    <property type="protein sequence ID" value="KAA1135735.1"/>
    <property type="molecule type" value="Genomic_DNA"/>
</dbReference>
<proteinExistence type="predicted"/>
<evidence type="ECO:0000256" key="1">
    <source>
        <dbReference type="SAM" id="MobiDB-lite"/>
    </source>
</evidence>
<comment type="caution">
    <text evidence="2">The sequence shown here is derived from an EMBL/GenBank/DDBJ whole genome shotgun (WGS) entry which is preliminary data.</text>
</comment>
<protein>
    <submittedName>
        <fullName evidence="2">Uncharacterized protein</fullName>
    </submittedName>
</protein>
<feature type="region of interest" description="Disordered" evidence="1">
    <location>
        <begin position="1"/>
        <end position="68"/>
    </location>
</feature>
<name>A0A5B0SDU6_PUCGR</name>
<dbReference type="Proteomes" id="UP000325313">
    <property type="component" value="Unassembled WGS sequence"/>
</dbReference>
<evidence type="ECO:0000313" key="2">
    <source>
        <dbReference type="EMBL" id="KAA1135735.1"/>
    </source>
</evidence>
<sequence>MGKSAKFYKRPSRKEKMGLSSNSNSVRAAIASSKFNRPEPTILPTHERKRSSTDQNSLLNKNQNKPYSLIQDEAEQQLDEEDVQMDVDEGSIKKKRVDLKTKVVKRATKNPAQAPNNLPQDYVELYDKPDRRKSSNRRK</sequence>
<feature type="compositionally biased region" description="Polar residues" evidence="1">
    <location>
        <begin position="110"/>
        <end position="119"/>
    </location>
</feature>
<organism evidence="2 3">
    <name type="scientific">Puccinia graminis f. sp. tritici</name>
    <dbReference type="NCBI Taxonomy" id="56615"/>
    <lineage>
        <taxon>Eukaryota</taxon>
        <taxon>Fungi</taxon>
        <taxon>Dikarya</taxon>
        <taxon>Basidiomycota</taxon>
        <taxon>Pucciniomycotina</taxon>
        <taxon>Pucciniomycetes</taxon>
        <taxon>Pucciniales</taxon>
        <taxon>Pucciniaceae</taxon>
        <taxon>Puccinia</taxon>
    </lineage>
</organism>
<feature type="region of interest" description="Disordered" evidence="1">
    <location>
        <begin position="104"/>
        <end position="139"/>
    </location>
</feature>
<feature type="compositionally biased region" description="Basic residues" evidence="1">
    <location>
        <begin position="1"/>
        <end position="13"/>
    </location>
</feature>
<evidence type="ECO:0000313" key="3">
    <source>
        <dbReference type="Proteomes" id="UP000325313"/>
    </source>
</evidence>
<accession>A0A5B0SDU6</accession>
<reference evidence="2 3" key="1">
    <citation type="submission" date="2019-05" db="EMBL/GenBank/DDBJ databases">
        <title>Emergence of the Ug99 lineage of the wheat stem rust pathogen through somatic hybridization.</title>
        <authorList>
            <person name="Li F."/>
            <person name="Upadhyaya N.M."/>
            <person name="Sperschneider J."/>
            <person name="Matny O."/>
            <person name="Nguyen-Phuc H."/>
            <person name="Mago R."/>
            <person name="Raley C."/>
            <person name="Miller M.E."/>
            <person name="Silverstein K.A.T."/>
            <person name="Henningsen E."/>
            <person name="Hirsch C.D."/>
            <person name="Visser B."/>
            <person name="Pretorius Z.A."/>
            <person name="Steffenson B.J."/>
            <person name="Schwessinger B."/>
            <person name="Dodds P.N."/>
            <person name="Figueroa M."/>
        </authorList>
    </citation>
    <scope>NUCLEOTIDE SEQUENCE [LARGE SCALE GENOMIC DNA]</scope>
    <source>
        <strain evidence="2 3">Ug99</strain>
    </source>
</reference>